<name>A0ABV0PHD7_9TELE</name>
<dbReference type="Proteomes" id="UP001476798">
    <property type="component" value="Unassembled WGS sequence"/>
</dbReference>
<organism evidence="1 2">
    <name type="scientific">Goodea atripinnis</name>
    <dbReference type="NCBI Taxonomy" id="208336"/>
    <lineage>
        <taxon>Eukaryota</taxon>
        <taxon>Metazoa</taxon>
        <taxon>Chordata</taxon>
        <taxon>Craniata</taxon>
        <taxon>Vertebrata</taxon>
        <taxon>Euteleostomi</taxon>
        <taxon>Actinopterygii</taxon>
        <taxon>Neopterygii</taxon>
        <taxon>Teleostei</taxon>
        <taxon>Neoteleostei</taxon>
        <taxon>Acanthomorphata</taxon>
        <taxon>Ovalentaria</taxon>
        <taxon>Atherinomorphae</taxon>
        <taxon>Cyprinodontiformes</taxon>
        <taxon>Goodeidae</taxon>
        <taxon>Goodea</taxon>
    </lineage>
</organism>
<gene>
    <name evidence="1" type="ORF">GOODEAATRI_026888</name>
</gene>
<protein>
    <submittedName>
        <fullName evidence="1">Uncharacterized protein</fullName>
    </submittedName>
</protein>
<proteinExistence type="predicted"/>
<keyword evidence="2" id="KW-1185">Reference proteome</keyword>
<comment type="caution">
    <text evidence="1">The sequence shown here is derived from an EMBL/GenBank/DDBJ whole genome shotgun (WGS) entry which is preliminary data.</text>
</comment>
<evidence type="ECO:0000313" key="1">
    <source>
        <dbReference type="EMBL" id="MEQ2182885.1"/>
    </source>
</evidence>
<evidence type="ECO:0000313" key="2">
    <source>
        <dbReference type="Proteomes" id="UP001476798"/>
    </source>
</evidence>
<sequence length="90" mass="10231">NPVLRRREDPQWNQELGRHFNPPRSLGLGLFVSDAACSRRRRQALTRSVKGRSRGEALPVWCPRMATAAPWRVLPGTRTSLQLARDTPTE</sequence>
<accession>A0ABV0PHD7</accession>
<reference evidence="1 2" key="1">
    <citation type="submission" date="2021-06" db="EMBL/GenBank/DDBJ databases">
        <authorList>
            <person name="Palmer J.M."/>
        </authorList>
    </citation>
    <scope>NUCLEOTIDE SEQUENCE [LARGE SCALE GENOMIC DNA]</scope>
    <source>
        <strain evidence="1 2">GA_2019</strain>
        <tissue evidence="1">Muscle</tissue>
    </source>
</reference>
<dbReference type="EMBL" id="JAHRIO010073375">
    <property type="protein sequence ID" value="MEQ2182885.1"/>
    <property type="molecule type" value="Genomic_DNA"/>
</dbReference>
<feature type="non-terminal residue" evidence="1">
    <location>
        <position position="1"/>
    </location>
</feature>